<dbReference type="Gene3D" id="3.20.20.70">
    <property type="entry name" value="Aldolase class I"/>
    <property type="match status" value="1"/>
</dbReference>
<keyword evidence="4" id="KW-0408">Iron</keyword>
<dbReference type="GO" id="GO:0046872">
    <property type="term" value="F:metal ion binding"/>
    <property type="evidence" value="ECO:0007669"/>
    <property type="project" value="UniProtKB-KW"/>
</dbReference>
<evidence type="ECO:0000256" key="4">
    <source>
        <dbReference type="ARBA" id="ARBA00023004"/>
    </source>
</evidence>
<dbReference type="InterPro" id="IPR007197">
    <property type="entry name" value="rSAM"/>
</dbReference>
<evidence type="ECO:0000256" key="3">
    <source>
        <dbReference type="ARBA" id="ARBA00022723"/>
    </source>
</evidence>
<name>A0A1H9YZX9_9PROT</name>
<gene>
    <name evidence="7" type="ORF">SAMN05216412_101434</name>
</gene>
<dbReference type="AlphaFoldDB" id="A0A1H9YZX9"/>
<keyword evidence="5" id="KW-0411">Iron-sulfur</keyword>
<dbReference type="InterPro" id="IPR058240">
    <property type="entry name" value="rSAM_sf"/>
</dbReference>
<organism evidence="7 8">
    <name type="scientific">Nitrosospira multiformis</name>
    <dbReference type="NCBI Taxonomy" id="1231"/>
    <lineage>
        <taxon>Bacteria</taxon>
        <taxon>Pseudomonadati</taxon>
        <taxon>Pseudomonadota</taxon>
        <taxon>Betaproteobacteria</taxon>
        <taxon>Nitrosomonadales</taxon>
        <taxon>Nitrosomonadaceae</taxon>
        <taxon>Nitrosospira</taxon>
    </lineage>
</organism>
<sequence length="286" mass="32287">MQQISKRLDVADHSRDIAGMTYVYPVISRRAGGVSIGINLNPNNACNWRCIYCQVPNLSRGTAPAIDLEKLEVELRTLLREIVYGDFMERQVPAEARHLHDIALSGNGESTSAGEFEQVIELLGRVKADFDLPEALKLVLITNGSLIDRDNVQRGLSRMATLNGEVWFKLDSVTREGRQLINNTRMSLKKMRRNLQLSASLCPTWLQTCVFQIDGMPPSRNESEAYLRFIEEFLSEGGVLEGVLLYGLARPSLQPEASRLTKIRQEWMEAFSEQIRRRGLAVKLNP</sequence>
<evidence type="ECO:0000259" key="6">
    <source>
        <dbReference type="Pfam" id="PF04055"/>
    </source>
</evidence>
<dbReference type="Pfam" id="PF04055">
    <property type="entry name" value="Radical_SAM"/>
    <property type="match status" value="1"/>
</dbReference>
<dbReference type="InterPro" id="IPR013785">
    <property type="entry name" value="Aldolase_TIM"/>
</dbReference>
<keyword evidence="3" id="KW-0479">Metal-binding</keyword>
<dbReference type="Proteomes" id="UP000183339">
    <property type="component" value="Unassembled WGS sequence"/>
</dbReference>
<proteinExistence type="predicted"/>
<feature type="domain" description="Radical SAM core" evidence="6">
    <location>
        <begin position="41"/>
        <end position="228"/>
    </location>
</feature>
<evidence type="ECO:0000313" key="7">
    <source>
        <dbReference type="EMBL" id="SES74285.1"/>
    </source>
</evidence>
<dbReference type="SUPFAM" id="SSF102114">
    <property type="entry name" value="Radical SAM enzymes"/>
    <property type="match status" value="1"/>
</dbReference>
<protein>
    <submittedName>
        <fullName evidence="7">Wyosine [tRNA(Phe)-imidazoG37] synthetase, radical SAM superfamily</fullName>
    </submittedName>
</protein>
<dbReference type="CDD" id="cd01335">
    <property type="entry name" value="Radical_SAM"/>
    <property type="match status" value="1"/>
</dbReference>
<evidence type="ECO:0000256" key="5">
    <source>
        <dbReference type="ARBA" id="ARBA00023014"/>
    </source>
</evidence>
<dbReference type="SFLD" id="SFLDS00029">
    <property type="entry name" value="Radical_SAM"/>
    <property type="match status" value="1"/>
</dbReference>
<comment type="cofactor">
    <cofactor evidence="1">
        <name>[4Fe-4S] cluster</name>
        <dbReference type="ChEBI" id="CHEBI:49883"/>
    </cofactor>
</comment>
<dbReference type="GO" id="GO:0051536">
    <property type="term" value="F:iron-sulfur cluster binding"/>
    <property type="evidence" value="ECO:0007669"/>
    <property type="project" value="UniProtKB-KW"/>
</dbReference>
<evidence type="ECO:0000313" key="8">
    <source>
        <dbReference type="Proteomes" id="UP000183339"/>
    </source>
</evidence>
<evidence type="ECO:0000256" key="1">
    <source>
        <dbReference type="ARBA" id="ARBA00001966"/>
    </source>
</evidence>
<keyword evidence="2" id="KW-0949">S-adenosyl-L-methionine</keyword>
<evidence type="ECO:0000256" key="2">
    <source>
        <dbReference type="ARBA" id="ARBA00022691"/>
    </source>
</evidence>
<dbReference type="EMBL" id="FOHI01000001">
    <property type="protein sequence ID" value="SES74285.1"/>
    <property type="molecule type" value="Genomic_DNA"/>
</dbReference>
<accession>A0A1H9YZX9</accession>
<dbReference type="GO" id="GO:0003824">
    <property type="term" value="F:catalytic activity"/>
    <property type="evidence" value="ECO:0007669"/>
    <property type="project" value="InterPro"/>
</dbReference>
<reference evidence="7 8" key="1">
    <citation type="submission" date="2016-10" db="EMBL/GenBank/DDBJ databases">
        <authorList>
            <person name="de Groot N.N."/>
        </authorList>
    </citation>
    <scope>NUCLEOTIDE SEQUENCE [LARGE SCALE GENOMIC DNA]</scope>
    <source>
        <strain evidence="7 8">Nl7</strain>
    </source>
</reference>